<accession>A0A0K1LY77</accession>
<evidence type="ECO:0000256" key="11">
    <source>
        <dbReference type="PIRSR" id="PIRSR037471-1"/>
    </source>
</evidence>
<evidence type="ECO:0000256" key="3">
    <source>
        <dbReference type="ARBA" id="ARBA00022448"/>
    </source>
</evidence>
<evidence type="ECO:0000256" key="13">
    <source>
        <dbReference type="SAM" id="Phobius"/>
    </source>
</evidence>
<evidence type="ECO:0000256" key="10">
    <source>
        <dbReference type="ARBA" id="ARBA00053871"/>
    </source>
</evidence>
<keyword evidence="5 11" id="KW-0479">Metal-binding</keyword>
<evidence type="ECO:0000256" key="9">
    <source>
        <dbReference type="ARBA" id="ARBA00023136"/>
    </source>
</evidence>
<feature type="transmembrane region" description="Helical" evidence="13">
    <location>
        <begin position="223"/>
        <end position="243"/>
    </location>
</feature>
<gene>
    <name evidence="15" type="primary">ARP</name>
</gene>
<reference evidence="15" key="1">
    <citation type="submission" date="2015-02" db="EMBL/GenBank/DDBJ databases">
        <authorList>
            <person name="Chooi Y.-H."/>
        </authorList>
    </citation>
    <scope>NUCLEOTIDE SEQUENCE</scope>
</reference>
<comment type="cofactor">
    <cofactor evidence="1">
        <name>heme b</name>
        <dbReference type="ChEBI" id="CHEBI:60344"/>
    </cofactor>
</comment>
<evidence type="ECO:0000256" key="6">
    <source>
        <dbReference type="ARBA" id="ARBA00022729"/>
    </source>
</evidence>
<dbReference type="AlphaFoldDB" id="A0A0K1LY77"/>
<feature type="domain" description="Cytochrome b561" evidence="14">
    <location>
        <begin position="85"/>
        <end position="282"/>
    </location>
</feature>
<dbReference type="PANTHER" id="PTHR23130:SF199">
    <property type="entry name" value="CYTOCHROME B561 AND DOMON DOMAIN-CONTAINING PROTEIN"/>
    <property type="match status" value="1"/>
</dbReference>
<evidence type="ECO:0000256" key="2">
    <source>
        <dbReference type="ARBA" id="ARBA00004141"/>
    </source>
</evidence>
<feature type="transmembrane region" description="Helical" evidence="13">
    <location>
        <begin position="153"/>
        <end position="174"/>
    </location>
</feature>
<dbReference type="GO" id="GO:0046872">
    <property type="term" value="F:metal ion binding"/>
    <property type="evidence" value="ECO:0007669"/>
    <property type="project" value="UniProtKB-KW"/>
</dbReference>
<dbReference type="GO" id="GO:0016020">
    <property type="term" value="C:membrane"/>
    <property type="evidence" value="ECO:0007669"/>
    <property type="project" value="UniProtKB-SubCell"/>
</dbReference>
<evidence type="ECO:0000256" key="8">
    <source>
        <dbReference type="ARBA" id="ARBA00022989"/>
    </source>
</evidence>
<feature type="binding site" description="axial binding residue" evidence="11">
    <location>
        <position position="191"/>
    </location>
    <ligand>
        <name>heme b</name>
        <dbReference type="ChEBI" id="CHEBI:60344"/>
        <label>1</label>
    </ligand>
    <ligandPart>
        <name>Fe</name>
        <dbReference type="ChEBI" id="CHEBI:18248"/>
    </ligandPart>
</feature>
<evidence type="ECO:0000313" key="15">
    <source>
        <dbReference type="EMBL" id="AKU47746.1"/>
    </source>
</evidence>
<dbReference type="SMART" id="SM00665">
    <property type="entry name" value="B561"/>
    <property type="match status" value="1"/>
</dbReference>
<proteinExistence type="evidence at transcript level"/>
<dbReference type="InterPro" id="IPR006593">
    <property type="entry name" value="Cyt_b561/ferric_Rdtase_TM"/>
</dbReference>
<dbReference type="Gene3D" id="1.20.120.1770">
    <property type="match status" value="1"/>
</dbReference>
<sequence>MVGSQALVAFRNSSGLVHAYTSPVTSYGTTLAEGPLSFNVPRIAAEYNNNEMIIYATLQLPSGTTNFNQVWQEGPVTGGTPGVHPMNSANRNSVGTVDFITGQTGAGSGSVGGSRLRKRNIHGVLNVVSWGILLPLGAIAARYLKVFKSADPAWFYIHVVCQCSAYIVGVAGWATGLKLGSDSTGIQYNTHRNIGITLFCLGTLQVFALLLRPKKDHKYRIYWNVYHYAVGYAVISLSIANIFEGFDILNPAKGWKRAYIGVLIFLGFNAVMLEAFTWYIVIKRKKSGSDKYPHVGNGTNGNGYNGTRSPQAV</sequence>
<keyword evidence="3" id="KW-0813">Transport</keyword>
<feature type="binding site" description="axial binding residue" evidence="11">
    <location>
        <position position="227"/>
    </location>
    <ligand>
        <name>heme b</name>
        <dbReference type="ChEBI" id="CHEBI:60344"/>
        <label>1</label>
    </ligand>
    <ligandPart>
        <name>Fe</name>
        <dbReference type="ChEBI" id="CHEBI:18248"/>
    </ligandPart>
</feature>
<feature type="region of interest" description="Disordered" evidence="12">
    <location>
        <begin position="288"/>
        <end position="313"/>
    </location>
</feature>
<dbReference type="Pfam" id="PF04526">
    <property type="entry name" value="DUF568"/>
    <property type="match status" value="1"/>
</dbReference>
<comment type="subcellular location">
    <subcellularLocation>
        <location evidence="2">Membrane</location>
        <topology evidence="2">Multi-pass membrane protein</topology>
    </subcellularLocation>
</comment>
<feature type="transmembrane region" description="Helical" evidence="13">
    <location>
        <begin position="194"/>
        <end position="211"/>
    </location>
</feature>
<dbReference type="InterPro" id="IPR045265">
    <property type="entry name" value="AIR12_DOMON"/>
</dbReference>
<feature type="binding site" description="axial binding residue" evidence="11">
    <location>
        <position position="158"/>
    </location>
    <ligand>
        <name>heme b</name>
        <dbReference type="ChEBI" id="CHEBI:60344"/>
        <label>1</label>
    </ligand>
    <ligandPart>
        <name>Fe</name>
        <dbReference type="ChEBI" id="CHEBI:18248"/>
    </ligandPart>
</feature>
<keyword evidence="9 13" id="KW-0472">Membrane</keyword>
<protein>
    <submittedName>
        <fullName evidence="15">Auxin responsive family protein</fullName>
    </submittedName>
</protein>
<dbReference type="PIRSF" id="PIRSF037471">
    <property type="entry name" value="UCP037471"/>
    <property type="match status" value="1"/>
</dbReference>
<feature type="transmembrane region" description="Helical" evidence="13">
    <location>
        <begin position="258"/>
        <end position="281"/>
    </location>
</feature>
<keyword evidence="4 13" id="KW-0812">Transmembrane</keyword>
<evidence type="ECO:0000256" key="5">
    <source>
        <dbReference type="ARBA" id="ARBA00022723"/>
    </source>
</evidence>
<keyword evidence="11" id="KW-0408">Iron</keyword>
<name>A0A0K1LY77_LONJA</name>
<dbReference type="InterPro" id="IPR017214">
    <property type="entry name" value="UCP037471"/>
</dbReference>
<feature type="binding site" description="axial binding residue" evidence="11">
    <location>
        <position position="122"/>
    </location>
    <ligand>
        <name>heme b</name>
        <dbReference type="ChEBI" id="CHEBI:60344"/>
        <label>1</label>
    </ligand>
    <ligandPart>
        <name>Fe</name>
        <dbReference type="ChEBI" id="CHEBI:18248"/>
    </ligandPart>
</feature>
<evidence type="ECO:0000256" key="12">
    <source>
        <dbReference type="SAM" id="MobiDB-lite"/>
    </source>
</evidence>
<keyword evidence="8 13" id="KW-1133">Transmembrane helix</keyword>
<evidence type="ECO:0000256" key="7">
    <source>
        <dbReference type="ARBA" id="ARBA00022982"/>
    </source>
</evidence>
<keyword evidence="7" id="KW-0249">Electron transport</keyword>
<dbReference type="FunFam" id="1.20.120.1770:FF:000007">
    <property type="entry name" value="Cytochrome b561 and DOMON domain-containing protein"/>
    <property type="match status" value="1"/>
</dbReference>
<feature type="transmembrane region" description="Helical" evidence="13">
    <location>
        <begin position="121"/>
        <end position="141"/>
    </location>
</feature>
<evidence type="ECO:0000256" key="1">
    <source>
        <dbReference type="ARBA" id="ARBA00001970"/>
    </source>
</evidence>
<dbReference type="PANTHER" id="PTHR23130">
    <property type="entry name" value="CYTOCHROME B561 AND DOMON DOMAIN-CONTAINING PROTEIN"/>
    <property type="match status" value="1"/>
</dbReference>
<dbReference type="EMBL" id="KP765748">
    <property type="protein sequence ID" value="AKU47746.1"/>
    <property type="molecule type" value="mRNA"/>
</dbReference>
<evidence type="ECO:0000256" key="4">
    <source>
        <dbReference type="ARBA" id="ARBA00022692"/>
    </source>
</evidence>
<keyword evidence="6" id="KW-0732">Signal</keyword>
<organism evidence="15">
    <name type="scientific">Lonicera japonica</name>
    <name type="common">Japanese honeysuckle</name>
    <name type="synonym">Lonicera aureoreticulata</name>
    <dbReference type="NCBI Taxonomy" id="105884"/>
    <lineage>
        <taxon>Eukaryota</taxon>
        <taxon>Viridiplantae</taxon>
        <taxon>Streptophyta</taxon>
        <taxon>Embryophyta</taxon>
        <taxon>Tracheophyta</taxon>
        <taxon>Spermatophyta</taxon>
        <taxon>Magnoliopsida</taxon>
        <taxon>eudicotyledons</taxon>
        <taxon>Gunneridae</taxon>
        <taxon>Pentapetalae</taxon>
        <taxon>asterids</taxon>
        <taxon>campanulids</taxon>
        <taxon>Dipsacales</taxon>
        <taxon>Caprifoliaceae</taxon>
        <taxon>Lonicera</taxon>
    </lineage>
</organism>
<evidence type="ECO:0000259" key="14">
    <source>
        <dbReference type="PROSITE" id="PS50939"/>
    </source>
</evidence>
<dbReference type="PROSITE" id="PS50939">
    <property type="entry name" value="CYTOCHROME_B561"/>
    <property type="match status" value="1"/>
</dbReference>
<comment type="function">
    <text evidence="10">May act as a catecholamine-responsive trans-membrane electron transporter.</text>
</comment>
<dbReference type="CDD" id="cd08760">
    <property type="entry name" value="Cyt_b561_FRRS1_like"/>
    <property type="match status" value="1"/>
</dbReference>
<dbReference type="Pfam" id="PF03188">
    <property type="entry name" value="Cytochrom_B561"/>
    <property type="match status" value="1"/>
</dbReference>